<dbReference type="OrthoDB" id="673859at2759"/>
<name>A0A8T0UH28_PANVG</name>
<feature type="region of interest" description="Disordered" evidence="1">
    <location>
        <begin position="167"/>
        <end position="247"/>
    </location>
</feature>
<dbReference type="Proteomes" id="UP000823388">
    <property type="component" value="Chromosome 3K"/>
</dbReference>
<dbReference type="AlphaFoldDB" id="A0A8T0UH28"/>
<gene>
    <name evidence="2" type="ORF">PVAP13_3KG052600</name>
</gene>
<sequence>MVDLPADLFDAIAESVYGAQGPAPPPPLPPPAPRVFGLQQQCQPAAPPPLRVQYGQAALGHGHGHAVLPPLVHAHQHGHGWAHAHPGFLGYQHGQGAPCRIQGGPGQYCAVEVQPRWRHVVDLYQIQGASPGLSGYYYNRQDEALLYQYASPSFVRLDPGEEEEVIRTQKKKPRLEYDSQSHGGGHSDKSSCVVQASTPQQEQGVADAKVFQESAEHVAKPSPPQPQEIPGTATGPPAESRRDHDRDFIADVDLQEEQLVDHVPDILMRGGDEPPLQLGFDEFPLEDFMKDVPDFWRQPGAPD</sequence>
<proteinExistence type="predicted"/>
<comment type="caution">
    <text evidence="2">The sequence shown here is derived from an EMBL/GenBank/DDBJ whole genome shotgun (WGS) entry which is preliminary data.</text>
</comment>
<organism evidence="2 3">
    <name type="scientific">Panicum virgatum</name>
    <name type="common">Blackwell switchgrass</name>
    <dbReference type="NCBI Taxonomy" id="38727"/>
    <lineage>
        <taxon>Eukaryota</taxon>
        <taxon>Viridiplantae</taxon>
        <taxon>Streptophyta</taxon>
        <taxon>Embryophyta</taxon>
        <taxon>Tracheophyta</taxon>
        <taxon>Spermatophyta</taxon>
        <taxon>Magnoliopsida</taxon>
        <taxon>Liliopsida</taxon>
        <taxon>Poales</taxon>
        <taxon>Poaceae</taxon>
        <taxon>PACMAD clade</taxon>
        <taxon>Panicoideae</taxon>
        <taxon>Panicodae</taxon>
        <taxon>Paniceae</taxon>
        <taxon>Panicinae</taxon>
        <taxon>Panicum</taxon>
        <taxon>Panicum sect. Hiantes</taxon>
    </lineage>
</organism>
<dbReference type="EMBL" id="CM029041">
    <property type="protein sequence ID" value="KAG2623311.1"/>
    <property type="molecule type" value="Genomic_DNA"/>
</dbReference>
<keyword evidence="3" id="KW-1185">Reference proteome</keyword>
<feature type="compositionally biased region" description="Polar residues" evidence="1">
    <location>
        <begin position="190"/>
        <end position="203"/>
    </location>
</feature>
<feature type="compositionally biased region" description="Basic and acidic residues" evidence="1">
    <location>
        <begin position="174"/>
        <end position="189"/>
    </location>
</feature>
<reference evidence="2" key="1">
    <citation type="submission" date="2020-05" db="EMBL/GenBank/DDBJ databases">
        <title>WGS assembly of Panicum virgatum.</title>
        <authorList>
            <person name="Lovell J.T."/>
            <person name="Jenkins J."/>
            <person name="Shu S."/>
            <person name="Juenger T.E."/>
            <person name="Schmutz J."/>
        </authorList>
    </citation>
    <scope>NUCLEOTIDE SEQUENCE</scope>
    <source>
        <strain evidence="2">AP13</strain>
    </source>
</reference>
<accession>A0A8T0UH28</accession>
<evidence type="ECO:0000313" key="2">
    <source>
        <dbReference type="EMBL" id="KAG2623311.1"/>
    </source>
</evidence>
<evidence type="ECO:0000313" key="3">
    <source>
        <dbReference type="Proteomes" id="UP000823388"/>
    </source>
</evidence>
<protein>
    <submittedName>
        <fullName evidence="2">Uncharacterized protein</fullName>
    </submittedName>
</protein>
<evidence type="ECO:0000256" key="1">
    <source>
        <dbReference type="SAM" id="MobiDB-lite"/>
    </source>
</evidence>